<dbReference type="GO" id="GO:0006099">
    <property type="term" value="P:tricarboxylic acid cycle"/>
    <property type="evidence" value="ECO:0000318"/>
    <property type="project" value="GO_Central"/>
</dbReference>
<dbReference type="KEGG" id="cin:100187147"/>
<dbReference type="GO" id="GO:0005759">
    <property type="term" value="C:mitochondrial matrix"/>
    <property type="evidence" value="ECO:0007669"/>
    <property type="project" value="UniProtKB-SubCell"/>
</dbReference>
<name>F7ARN8_CIOIN</name>
<dbReference type="GO" id="GO:0006121">
    <property type="term" value="P:mitochondrial electron transport, succinate to ubiquinone"/>
    <property type="evidence" value="ECO:0000318"/>
    <property type="project" value="GO_Central"/>
</dbReference>
<dbReference type="GeneTree" id="ENSGT00390000001149"/>
<dbReference type="Gene3D" id="1.10.150.250">
    <property type="entry name" value="Flavinator of succinate dehydrogenase"/>
    <property type="match status" value="1"/>
</dbReference>
<dbReference type="FunCoup" id="F7ARN8">
    <property type="interactions" value="47"/>
</dbReference>
<evidence type="ECO:0000256" key="4">
    <source>
        <dbReference type="HAMAP-Rule" id="MF_03057"/>
    </source>
</evidence>
<evidence type="ECO:0000256" key="3">
    <source>
        <dbReference type="ARBA" id="ARBA00023186"/>
    </source>
</evidence>
<evidence type="ECO:0000313" key="5">
    <source>
        <dbReference type="Ensembl" id="ENSCINP00000025712.2"/>
    </source>
</evidence>
<dbReference type="Pfam" id="PF03937">
    <property type="entry name" value="Sdh5"/>
    <property type="match status" value="1"/>
</dbReference>
<dbReference type="Ensembl" id="ENSCINT00000025958.2">
    <property type="protein sequence ID" value="ENSCINP00000025712.2"/>
    <property type="gene ID" value="ENSCING00000014147.2"/>
</dbReference>
<keyword evidence="2 4" id="KW-0496">Mitochondrion</keyword>
<dbReference type="SUPFAM" id="SSF109910">
    <property type="entry name" value="YgfY-like"/>
    <property type="match status" value="1"/>
</dbReference>
<dbReference type="GO" id="GO:0010719">
    <property type="term" value="P:negative regulation of epithelial to mesenchymal transition"/>
    <property type="evidence" value="ECO:0007669"/>
    <property type="project" value="UniProtKB-ARBA"/>
</dbReference>
<dbReference type="PANTHER" id="PTHR12469:SF2">
    <property type="entry name" value="SUCCINATE DEHYDROGENASE ASSEMBLY FACTOR 2, MITOCHONDRIAL"/>
    <property type="match status" value="1"/>
</dbReference>
<evidence type="ECO:0000313" key="6">
    <source>
        <dbReference type="Proteomes" id="UP000008144"/>
    </source>
</evidence>
<comment type="function">
    <text evidence="4">Plays an essential role in the assembly of succinate dehydrogenase (SDH), an enzyme complex (also referred to as respiratory complex II) that is a component of both the tricarboxylic acid (TCA) cycle and the mitochondrial electron transport chain, and which couples the oxidation of succinate to fumarate with the reduction of ubiquinone (coenzyme Q) to ubiquinol. Required for flavinylation (covalent attachment of FAD) of the flavoprotein subunit of the SDH catalytic dimer.</text>
</comment>
<reference evidence="6" key="1">
    <citation type="journal article" date="2002" name="Science">
        <title>The draft genome of Ciona intestinalis: insights into chordate and vertebrate origins.</title>
        <authorList>
            <person name="Dehal P."/>
            <person name="Satou Y."/>
            <person name="Campbell R.K."/>
            <person name="Chapman J."/>
            <person name="Degnan B."/>
            <person name="De Tomaso A."/>
            <person name="Davidson B."/>
            <person name="Di Gregorio A."/>
            <person name="Gelpke M."/>
            <person name="Goodstein D.M."/>
            <person name="Harafuji N."/>
            <person name="Hastings K.E."/>
            <person name="Ho I."/>
            <person name="Hotta K."/>
            <person name="Huang W."/>
            <person name="Kawashima T."/>
            <person name="Lemaire P."/>
            <person name="Martinez D."/>
            <person name="Meinertzhagen I.A."/>
            <person name="Necula S."/>
            <person name="Nonaka M."/>
            <person name="Putnam N."/>
            <person name="Rash S."/>
            <person name="Saiga H."/>
            <person name="Satake M."/>
            <person name="Terry A."/>
            <person name="Yamada L."/>
            <person name="Wang H.G."/>
            <person name="Awazu S."/>
            <person name="Azumi K."/>
            <person name="Boore J."/>
            <person name="Branno M."/>
            <person name="Chin-Bow S."/>
            <person name="DeSantis R."/>
            <person name="Doyle S."/>
            <person name="Francino P."/>
            <person name="Keys D.N."/>
            <person name="Haga S."/>
            <person name="Hayashi H."/>
            <person name="Hino K."/>
            <person name="Imai K.S."/>
            <person name="Inaba K."/>
            <person name="Kano S."/>
            <person name="Kobayashi K."/>
            <person name="Kobayashi M."/>
            <person name="Lee B.I."/>
            <person name="Makabe K.W."/>
            <person name="Manohar C."/>
            <person name="Matassi G."/>
            <person name="Medina M."/>
            <person name="Mochizuki Y."/>
            <person name="Mount S."/>
            <person name="Morishita T."/>
            <person name="Miura S."/>
            <person name="Nakayama A."/>
            <person name="Nishizaka S."/>
            <person name="Nomoto H."/>
            <person name="Ohta F."/>
            <person name="Oishi K."/>
            <person name="Rigoutsos I."/>
            <person name="Sano M."/>
            <person name="Sasaki A."/>
            <person name="Sasakura Y."/>
            <person name="Shoguchi E."/>
            <person name="Shin-i T."/>
            <person name="Spagnuolo A."/>
            <person name="Stainier D."/>
            <person name="Suzuki M.M."/>
            <person name="Tassy O."/>
            <person name="Takatori N."/>
            <person name="Tokuoka M."/>
            <person name="Yagi K."/>
            <person name="Yoshizaki F."/>
            <person name="Wada S."/>
            <person name="Zhang C."/>
            <person name="Hyatt P.D."/>
            <person name="Larimer F."/>
            <person name="Detter C."/>
            <person name="Doggett N."/>
            <person name="Glavina T."/>
            <person name="Hawkins T."/>
            <person name="Richardson P."/>
            <person name="Lucas S."/>
            <person name="Kohara Y."/>
            <person name="Levine M."/>
            <person name="Satoh N."/>
            <person name="Rokhsar D.S."/>
        </authorList>
    </citation>
    <scope>NUCLEOTIDE SEQUENCE [LARGE SCALE GENOMIC DNA]</scope>
</reference>
<keyword evidence="3 4" id="KW-0143">Chaperone</keyword>
<gene>
    <name evidence="5" type="primary">LOC100187147</name>
</gene>
<dbReference type="HOGENOM" id="CLU_103054_0_2_1"/>
<dbReference type="FunFam" id="1.10.150.250:FF:000002">
    <property type="entry name" value="Succinate dehydrogenase assembly factor 2, mitochondrial"/>
    <property type="match status" value="1"/>
</dbReference>
<reference evidence="5" key="4">
    <citation type="submission" date="2025-09" db="UniProtKB">
        <authorList>
            <consortium name="Ensembl"/>
        </authorList>
    </citation>
    <scope>IDENTIFICATION</scope>
</reference>
<dbReference type="OMA" id="TFAGKYL"/>
<accession>F7ARN8</accession>
<dbReference type="HAMAP" id="MF_03057">
    <property type="entry name" value="SDHAF2"/>
    <property type="match status" value="1"/>
</dbReference>
<comment type="similarity">
    <text evidence="4">Belongs to the SDHAF2 family.</text>
</comment>
<dbReference type="PANTHER" id="PTHR12469">
    <property type="entry name" value="PROTEIN EMI5 HOMOLOG, MITOCHONDRIAL"/>
    <property type="match status" value="1"/>
</dbReference>
<proteinExistence type="inferred from homology"/>
<dbReference type="Proteomes" id="UP000008144">
    <property type="component" value="Chromosome 9"/>
</dbReference>
<keyword evidence="6" id="KW-1185">Reference proteome</keyword>
<reference evidence="5" key="3">
    <citation type="submission" date="2025-08" db="UniProtKB">
        <authorList>
            <consortium name="Ensembl"/>
        </authorList>
    </citation>
    <scope>IDENTIFICATION</scope>
</reference>
<dbReference type="GO" id="GO:0005739">
    <property type="term" value="C:mitochondrion"/>
    <property type="evidence" value="ECO:0000318"/>
    <property type="project" value="GO_Central"/>
</dbReference>
<protein>
    <recommendedName>
        <fullName evidence="4">Succinate dehydrogenase assembly factor 2, mitochondrial</fullName>
        <shortName evidence="4">SDH assembly factor 2</shortName>
        <shortName evidence="4">SDHAF2</shortName>
    </recommendedName>
</protein>
<comment type="subunit">
    <text evidence="4">Interacts with the flavoprotein subunit within the SDH catalytic dimer.</text>
</comment>
<dbReference type="AlphaFoldDB" id="F7ARN8"/>
<accession>A0A1W2WBR4</accession>
<dbReference type="GeneID" id="100187147"/>
<dbReference type="InterPro" id="IPR028882">
    <property type="entry name" value="SDHAF2"/>
</dbReference>
<sequence length="158" mass="18568">MSVVRCTVVYRSLNRGLSVNRFKNSQTRSKSENTSSDVNNLSIPEKSYANESITKKRARLHWQSRKRGISENCLIFSTFAAKYLNSFSPEQIEIYDKILNKPNNDWDVYYWMVGTKNVPNEYQSEIMDMLQEHCRNNKKEERFIQPALEYEPVPAKES</sequence>
<organism evidence="5 6">
    <name type="scientific">Ciona intestinalis</name>
    <name type="common">Transparent sea squirt</name>
    <name type="synonym">Ascidia intestinalis</name>
    <dbReference type="NCBI Taxonomy" id="7719"/>
    <lineage>
        <taxon>Eukaryota</taxon>
        <taxon>Metazoa</taxon>
        <taxon>Chordata</taxon>
        <taxon>Tunicata</taxon>
        <taxon>Ascidiacea</taxon>
        <taxon>Phlebobranchia</taxon>
        <taxon>Cionidae</taxon>
        <taxon>Ciona</taxon>
    </lineage>
</organism>
<comment type="subcellular location">
    <subcellularLocation>
        <location evidence="1 4">Mitochondrion matrix</location>
    </subcellularLocation>
</comment>
<dbReference type="RefSeq" id="XP_002124208.1">
    <property type="nucleotide sequence ID" value="XM_002124172.5"/>
</dbReference>
<evidence type="ECO:0000256" key="1">
    <source>
        <dbReference type="ARBA" id="ARBA00004305"/>
    </source>
</evidence>
<evidence type="ECO:0000256" key="2">
    <source>
        <dbReference type="ARBA" id="ARBA00023128"/>
    </source>
</evidence>
<dbReference type="InterPro" id="IPR005631">
    <property type="entry name" value="SDH"/>
</dbReference>
<dbReference type="STRING" id="7719.ENSCINP00000025712"/>
<dbReference type="InterPro" id="IPR036714">
    <property type="entry name" value="SDH_sf"/>
</dbReference>
<dbReference type="OrthoDB" id="284292at2759"/>
<dbReference type="GO" id="GO:0034553">
    <property type="term" value="P:mitochondrial respiratory chain complex II assembly"/>
    <property type="evidence" value="ECO:0000318"/>
    <property type="project" value="GO_Central"/>
</dbReference>
<dbReference type="EMBL" id="EAAA01002880">
    <property type="status" value="NOT_ANNOTATED_CDS"/>
    <property type="molecule type" value="Genomic_DNA"/>
</dbReference>
<dbReference type="InParanoid" id="F7ARN8"/>
<reference evidence="5" key="2">
    <citation type="journal article" date="2008" name="Genome Biol.">
        <title>Improved genome assembly and evidence-based global gene model set for the chordate Ciona intestinalis: new insight into intron and operon populations.</title>
        <authorList>
            <person name="Satou Y."/>
            <person name="Mineta K."/>
            <person name="Ogasawara M."/>
            <person name="Sasakura Y."/>
            <person name="Shoguchi E."/>
            <person name="Ueno K."/>
            <person name="Yamada L."/>
            <person name="Matsumoto J."/>
            <person name="Wasserscheid J."/>
            <person name="Dewar K."/>
            <person name="Wiley G.B."/>
            <person name="Macmil S.L."/>
            <person name="Roe B.A."/>
            <person name="Zeller R.W."/>
            <person name="Hastings K.E."/>
            <person name="Lemaire P."/>
            <person name="Lindquist E."/>
            <person name="Endo T."/>
            <person name="Hotta K."/>
            <person name="Inaba K."/>
        </authorList>
    </citation>
    <scope>NUCLEOTIDE SEQUENCE [LARGE SCALE GENOMIC DNA]</scope>
    <source>
        <strain evidence="5">wild type</strain>
    </source>
</reference>